<dbReference type="EMBL" id="KZ819286">
    <property type="protein sequence ID" value="PWO00179.1"/>
    <property type="molecule type" value="Genomic_DNA"/>
</dbReference>
<dbReference type="Proteomes" id="UP000245946">
    <property type="component" value="Unassembled WGS sequence"/>
</dbReference>
<accession>A0A316ZGK2</accession>
<name>A0A316ZGK2_9BASI</name>
<reference evidence="2 3" key="1">
    <citation type="journal article" date="2018" name="Mol. Biol. Evol.">
        <title>Broad Genomic Sampling Reveals a Smut Pathogenic Ancestry of the Fungal Clade Ustilaginomycotina.</title>
        <authorList>
            <person name="Kijpornyongpan T."/>
            <person name="Mondo S.J."/>
            <person name="Barry K."/>
            <person name="Sandor L."/>
            <person name="Lee J."/>
            <person name="Lipzen A."/>
            <person name="Pangilinan J."/>
            <person name="LaButti K."/>
            <person name="Hainaut M."/>
            <person name="Henrissat B."/>
            <person name="Grigoriev I.V."/>
            <person name="Spatafora J.W."/>
            <person name="Aime M.C."/>
        </authorList>
    </citation>
    <scope>NUCLEOTIDE SEQUENCE [LARGE SCALE GENOMIC DNA]</scope>
    <source>
        <strain evidence="2 3">MCA 4186</strain>
    </source>
</reference>
<feature type="region of interest" description="Disordered" evidence="1">
    <location>
        <begin position="83"/>
        <end position="105"/>
    </location>
</feature>
<dbReference type="OrthoDB" id="3365926at2759"/>
<dbReference type="RefSeq" id="XP_025600457.1">
    <property type="nucleotide sequence ID" value="XM_025743958.1"/>
</dbReference>
<sequence>MTPAIASPTPLQSQQLRLQTLAALLGAPPAGAAAPRGSQSVLVRLAALQTSLDEVVGQHAVLANFASRYDAHRPWLVPVPAAGDAGAAGDATPEQSSSGEAQAPLAPALSQREMATLLLEAEPEIRDLERQLSLLQNLSKACDADDLESVPAHAPAIAALRQHEEAAQPGRAQRQDEVLSLLADYADSVESISELFVHWDDKLSQLELAVARAERARAPGNK</sequence>
<dbReference type="Pfam" id="PF07426">
    <property type="entry name" value="Dynactin_p22"/>
    <property type="match status" value="1"/>
</dbReference>
<proteinExistence type="predicted"/>
<dbReference type="GO" id="GO:0061640">
    <property type="term" value="P:cytoskeleton-dependent cytokinesis"/>
    <property type="evidence" value="ECO:0007669"/>
    <property type="project" value="InterPro"/>
</dbReference>
<dbReference type="STRING" id="58919.A0A316ZGK2"/>
<dbReference type="PANTHER" id="PTHR28360">
    <property type="entry name" value="DYNACTIN SUBUNIT 3"/>
    <property type="match status" value="1"/>
</dbReference>
<organism evidence="2 3">
    <name type="scientific">Tilletiopsis washingtonensis</name>
    <dbReference type="NCBI Taxonomy" id="58919"/>
    <lineage>
        <taxon>Eukaryota</taxon>
        <taxon>Fungi</taxon>
        <taxon>Dikarya</taxon>
        <taxon>Basidiomycota</taxon>
        <taxon>Ustilaginomycotina</taxon>
        <taxon>Exobasidiomycetes</taxon>
        <taxon>Entylomatales</taxon>
        <taxon>Entylomatales incertae sedis</taxon>
        <taxon>Tilletiopsis</taxon>
    </lineage>
</organism>
<dbReference type="GO" id="GO:0005869">
    <property type="term" value="C:dynactin complex"/>
    <property type="evidence" value="ECO:0007669"/>
    <property type="project" value="InterPro"/>
</dbReference>
<dbReference type="PANTHER" id="PTHR28360:SF1">
    <property type="entry name" value="DYNACTIN SUBUNIT 3"/>
    <property type="match status" value="1"/>
</dbReference>
<dbReference type="AlphaFoldDB" id="A0A316ZGK2"/>
<keyword evidence="3" id="KW-1185">Reference proteome</keyword>
<evidence type="ECO:0000313" key="2">
    <source>
        <dbReference type="EMBL" id="PWO00179.1"/>
    </source>
</evidence>
<gene>
    <name evidence="2" type="ORF">FA09DRAFT_337003</name>
</gene>
<evidence type="ECO:0000256" key="1">
    <source>
        <dbReference type="SAM" id="MobiDB-lite"/>
    </source>
</evidence>
<protein>
    <submittedName>
        <fullName evidence="2">Uncharacterized protein</fullName>
    </submittedName>
</protein>
<dbReference type="GeneID" id="37271502"/>
<evidence type="ECO:0000313" key="3">
    <source>
        <dbReference type="Proteomes" id="UP000245946"/>
    </source>
</evidence>
<dbReference type="InterPro" id="IPR009991">
    <property type="entry name" value="DCTN3"/>
</dbReference>